<organism evidence="4 5">
    <name type="scientific">Fictibacillus iocasae</name>
    <dbReference type="NCBI Taxonomy" id="2715437"/>
    <lineage>
        <taxon>Bacteria</taxon>
        <taxon>Bacillati</taxon>
        <taxon>Bacillota</taxon>
        <taxon>Bacilli</taxon>
        <taxon>Bacillales</taxon>
        <taxon>Fictibacillaceae</taxon>
        <taxon>Fictibacillus</taxon>
    </lineage>
</organism>
<reference evidence="5" key="1">
    <citation type="journal article" date="2019" name="Int. J. Syst. Evol. Microbiol.">
        <title>The Global Catalogue of Microorganisms (GCM) 10K type strain sequencing project: providing services to taxonomists for standard genome sequencing and annotation.</title>
        <authorList>
            <consortium name="The Broad Institute Genomics Platform"/>
            <consortium name="The Broad Institute Genome Sequencing Center for Infectious Disease"/>
            <person name="Wu L."/>
            <person name="Ma J."/>
        </authorList>
    </citation>
    <scope>NUCLEOTIDE SEQUENCE [LARGE SCALE GENOMIC DNA]</scope>
    <source>
        <strain evidence="5">NBRC 106396</strain>
    </source>
</reference>
<gene>
    <name evidence="4" type="ORF">ACFQPF_04115</name>
</gene>
<dbReference type="SUPFAM" id="SSF52499">
    <property type="entry name" value="Isochorismatase-like hydrolases"/>
    <property type="match status" value="1"/>
</dbReference>
<protein>
    <submittedName>
        <fullName evidence="4">Isochorismatase family cysteine hydrolase</fullName>
        <ecNumber evidence="4">3.-.-.-</ecNumber>
    </submittedName>
</protein>
<keyword evidence="5" id="KW-1185">Reference proteome</keyword>
<accession>A0ABW2NKA3</accession>
<dbReference type="Pfam" id="PF00857">
    <property type="entry name" value="Isochorismatase"/>
    <property type="match status" value="1"/>
</dbReference>
<evidence type="ECO:0000256" key="2">
    <source>
        <dbReference type="ARBA" id="ARBA00022801"/>
    </source>
</evidence>
<dbReference type="RefSeq" id="WP_379746844.1">
    <property type="nucleotide sequence ID" value="NZ_JBHTCP010000008.1"/>
</dbReference>
<evidence type="ECO:0000259" key="3">
    <source>
        <dbReference type="Pfam" id="PF00857"/>
    </source>
</evidence>
<dbReference type="PANTHER" id="PTHR43540">
    <property type="entry name" value="PEROXYUREIDOACRYLATE/UREIDOACRYLATE AMIDOHYDROLASE-RELATED"/>
    <property type="match status" value="1"/>
</dbReference>
<name>A0ABW2NKA3_9BACL</name>
<dbReference type="CDD" id="cd00431">
    <property type="entry name" value="cysteine_hydrolases"/>
    <property type="match status" value="1"/>
</dbReference>
<dbReference type="Gene3D" id="3.40.50.850">
    <property type="entry name" value="Isochorismatase-like"/>
    <property type="match status" value="1"/>
</dbReference>
<keyword evidence="2 4" id="KW-0378">Hydrolase</keyword>
<sequence>MEMTVRDGVPVALLIIDMINDYDFEESDLLLAHMEAVAGSIARLKEQAKAVDMPVIYVNDNFGRWQSDRQKLVDYCCGGKGKDVVGPIVPETDDYFIIKPKHSGFFSTPLSSLLNDLNVHTLILTGVAGNICVLFTANDAYMRGFTLHVPSDCLASNIKEDNERALLLMANTLKADTSASGDMDLLHIIEETKNRKKSTIF</sequence>
<comment type="similarity">
    <text evidence="1">Belongs to the isochorismatase family.</text>
</comment>
<evidence type="ECO:0000313" key="4">
    <source>
        <dbReference type="EMBL" id="MFC7370851.1"/>
    </source>
</evidence>
<dbReference type="InterPro" id="IPR000868">
    <property type="entry name" value="Isochorismatase-like_dom"/>
</dbReference>
<dbReference type="PANTHER" id="PTHR43540:SF6">
    <property type="entry name" value="ISOCHORISMATASE-LIKE DOMAIN-CONTAINING PROTEIN"/>
    <property type="match status" value="1"/>
</dbReference>
<evidence type="ECO:0000256" key="1">
    <source>
        <dbReference type="ARBA" id="ARBA00006336"/>
    </source>
</evidence>
<dbReference type="InterPro" id="IPR050272">
    <property type="entry name" value="Isochorismatase-like_hydrls"/>
</dbReference>
<dbReference type="EC" id="3.-.-.-" evidence="4"/>
<dbReference type="InterPro" id="IPR036380">
    <property type="entry name" value="Isochorismatase-like_sf"/>
</dbReference>
<dbReference type="GO" id="GO:0016787">
    <property type="term" value="F:hydrolase activity"/>
    <property type="evidence" value="ECO:0007669"/>
    <property type="project" value="UniProtKB-KW"/>
</dbReference>
<proteinExistence type="inferred from homology"/>
<feature type="domain" description="Isochorismatase-like" evidence="3">
    <location>
        <begin position="12"/>
        <end position="171"/>
    </location>
</feature>
<evidence type="ECO:0000313" key="5">
    <source>
        <dbReference type="Proteomes" id="UP001596549"/>
    </source>
</evidence>
<dbReference type="Proteomes" id="UP001596549">
    <property type="component" value="Unassembled WGS sequence"/>
</dbReference>
<dbReference type="EMBL" id="JBHTCP010000008">
    <property type="protein sequence ID" value="MFC7370851.1"/>
    <property type="molecule type" value="Genomic_DNA"/>
</dbReference>
<comment type="caution">
    <text evidence="4">The sequence shown here is derived from an EMBL/GenBank/DDBJ whole genome shotgun (WGS) entry which is preliminary data.</text>
</comment>